<keyword evidence="2" id="KW-1185">Reference proteome</keyword>
<dbReference type="Proteomes" id="UP000530268">
    <property type="component" value="Unassembled WGS sequence"/>
</dbReference>
<dbReference type="RefSeq" id="WP_184567262.1">
    <property type="nucleotide sequence ID" value="NZ_JACIEI010000014.1"/>
</dbReference>
<dbReference type="PROSITE" id="PS51257">
    <property type="entry name" value="PROKAR_LIPOPROTEIN"/>
    <property type="match status" value="1"/>
</dbReference>
<protein>
    <submittedName>
        <fullName evidence="1">Esterase/lipase superfamily enzyme</fullName>
    </submittedName>
</protein>
<dbReference type="PANTHER" id="PTHR36513">
    <property type="entry name" value="ABC TRANSMEMBRANE TYPE-1 DOMAIN-CONTAINING PROTEIN"/>
    <property type="match status" value="1"/>
</dbReference>
<dbReference type="InterPro" id="IPR006311">
    <property type="entry name" value="TAT_signal"/>
</dbReference>
<dbReference type="InterPro" id="IPR010297">
    <property type="entry name" value="DUF900_hydrolase"/>
</dbReference>
<evidence type="ECO:0000313" key="1">
    <source>
        <dbReference type="EMBL" id="MBB3995383.1"/>
    </source>
</evidence>
<comment type="caution">
    <text evidence="1">The sequence shown here is derived from an EMBL/GenBank/DDBJ whole genome shotgun (WGS) entry which is preliminary data.</text>
</comment>
<dbReference type="EMBL" id="JACIEI010000014">
    <property type="protein sequence ID" value="MBB3995383.1"/>
    <property type="molecule type" value="Genomic_DNA"/>
</dbReference>
<accession>A0A7W6EBY6</accession>
<gene>
    <name evidence="1" type="ORF">GGR95_003039</name>
</gene>
<dbReference type="PIRSF" id="PIRSF033909">
    <property type="entry name" value="UCP033909"/>
    <property type="match status" value="1"/>
</dbReference>
<dbReference type="SUPFAM" id="SSF53474">
    <property type="entry name" value="alpha/beta-Hydrolases"/>
    <property type="match status" value="1"/>
</dbReference>
<evidence type="ECO:0000313" key="2">
    <source>
        <dbReference type="Proteomes" id="UP000530268"/>
    </source>
</evidence>
<dbReference type="InterPro" id="IPR029058">
    <property type="entry name" value="AB_hydrolase_fold"/>
</dbReference>
<dbReference type="Pfam" id="PF05990">
    <property type="entry name" value="DUF900"/>
    <property type="match status" value="1"/>
</dbReference>
<dbReference type="PROSITE" id="PS51318">
    <property type="entry name" value="TAT"/>
    <property type="match status" value="1"/>
</dbReference>
<dbReference type="AlphaFoldDB" id="A0A7W6EBY6"/>
<name>A0A7W6EBY6_9RHOB</name>
<organism evidence="1 2">
    <name type="scientific">Sulfitobacter undariae</name>
    <dbReference type="NCBI Taxonomy" id="1563671"/>
    <lineage>
        <taxon>Bacteria</taxon>
        <taxon>Pseudomonadati</taxon>
        <taxon>Pseudomonadota</taxon>
        <taxon>Alphaproteobacteria</taxon>
        <taxon>Rhodobacterales</taxon>
        <taxon>Roseobacteraceae</taxon>
        <taxon>Sulfitobacter</taxon>
    </lineage>
</organism>
<dbReference type="Gene3D" id="3.40.50.1820">
    <property type="entry name" value="alpha/beta hydrolase"/>
    <property type="match status" value="1"/>
</dbReference>
<sequence length="355" mass="37701">MNNRRALLTYLAASGLAACSPRGQFGRADAEDATGVQQLLVATLRVADPAPIAYGADRADSAQFAQLAVSIPPVHQTGHIEWPSGNNPDPQKHFALVGAQLLPDLEALAGAVREQAHGAQEAVLFVHGYNTNFAEGVYRQAQIAWDYDMKGPQIHFAWASAAHALAYTEDRDSALHARDGLVETLLRLLQHDQPKLAIVGHSMGGFLVMEALRQIALQGDRKILDRLANVVLISPDIDIDLFKMQARSLAPLPQPFTVAVAKNDRLLKISAGLSGGRQRLGTVDDLDLLGDLGILVIDLTEAGGSGGNHFLAGSSPTAIAVMRGFRNASPSMSVNVTFGPVRITLGNMGLSTSSG</sequence>
<dbReference type="PANTHER" id="PTHR36513:SF1">
    <property type="entry name" value="TRANSMEMBRANE PROTEIN"/>
    <property type="match status" value="1"/>
</dbReference>
<dbReference type="InterPro" id="IPR014586">
    <property type="entry name" value="UCP033909"/>
</dbReference>
<proteinExistence type="predicted"/>
<reference evidence="1 2" key="1">
    <citation type="submission" date="2020-08" db="EMBL/GenBank/DDBJ databases">
        <title>Genomic Encyclopedia of Type Strains, Phase IV (KMG-IV): sequencing the most valuable type-strain genomes for metagenomic binning, comparative biology and taxonomic classification.</title>
        <authorList>
            <person name="Goeker M."/>
        </authorList>
    </citation>
    <scope>NUCLEOTIDE SEQUENCE [LARGE SCALE GENOMIC DNA]</scope>
    <source>
        <strain evidence="1 2">DSM 102234</strain>
    </source>
</reference>